<name>A0A0C1DBZ5_9SPHI</name>
<proteinExistence type="predicted"/>
<organism evidence="3 4">
    <name type="scientific">Pedobacter kyungheensis</name>
    <dbReference type="NCBI Taxonomy" id="1069985"/>
    <lineage>
        <taxon>Bacteria</taxon>
        <taxon>Pseudomonadati</taxon>
        <taxon>Bacteroidota</taxon>
        <taxon>Sphingobacteriia</taxon>
        <taxon>Sphingobacteriales</taxon>
        <taxon>Sphingobacteriaceae</taxon>
        <taxon>Pedobacter</taxon>
    </lineage>
</organism>
<keyword evidence="1" id="KW-0732">Signal</keyword>
<dbReference type="InterPro" id="IPR010496">
    <property type="entry name" value="AL/BT2_dom"/>
</dbReference>
<evidence type="ECO:0000256" key="1">
    <source>
        <dbReference type="SAM" id="SignalP"/>
    </source>
</evidence>
<feature type="domain" description="3-keto-alpha-glucoside-1,2-lyase/3-keto-2-hydroxy-glucal hydratase" evidence="2">
    <location>
        <begin position="154"/>
        <end position="320"/>
    </location>
</feature>
<reference evidence="3 4" key="1">
    <citation type="submission" date="2014-10" db="EMBL/GenBank/DDBJ databases">
        <title>Pedobacter Kyungheensis.</title>
        <authorList>
            <person name="Anderson B.M."/>
            <person name="Newman J.D."/>
        </authorList>
    </citation>
    <scope>NUCLEOTIDE SEQUENCE [LARGE SCALE GENOMIC DNA]</scope>
    <source>
        <strain evidence="3 4">KACC 16221</strain>
    </source>
</reference>
<dbReference type="GO" id="GO:0016787">
    <property type="term" value="F:hydrolase activity"/>
    <property type="evidence" value="ECO:0007669"/>
    <property type="project" value="UniProtKB-KW"/>
</dbReference>
<accession>A0A0C1DBZ5</accession>
<gene>
    <name evidence="3" type="ORF">OC25_06990</name>
</gene>
<dbReference type="RefSeq" id="WP_039473436.1">
    <property type="nucleotide sequence ID" value="NZ_JSYN01000006.1"/>
</dbReference>
<keyword evidence="4" id="KW-1185">Reference proteome</keyword>
<dbReference type="AlphaFoldDB" id="A0A0C1DBZ5"/>
<dbReference type="Gene3D" id="2.60.120.560">
    <property type="entry name" value="Exo-inulinase, domain 1"/>
    <property type="match status" value="1"/>
</dbReference>
<keyword evidence="3" id="KW-0378">Hydrolase</keyword>
<dbReference type="EMBL" id="JSYN01000006">
    <property type="protein sequence ID" value="KIA95081.1"/>
    <property type="molecule type" value="Genomic_DNA"/>
</dbReference>
<feature type="signal peptide" evidence="1">
    <location>
        <begin position="1"/>
        <end position="24"/>
    </location>
</feature>
<comment type="caution">
    <text evidence="3">The sequence shown here is derived from an EMBL/GenBank/DDBJ whole genome shotgun (WGS) entry which is preliminary data.</text>
</comment>
<evidence type="ECO:0000259" key="2">
    <source>
        <dbReference type="Pfam" id="PF06439"/>
    </source>
</evidence>
<dbReference type="Pfam" id="PF06439">
    <property type="entry name" value="3keto-disac_hyd"/>
    <property type="match status" value="1"/>
</dbReference>
<evidence type="ECO:0000313" key="3">
    <source>
        <dbReference type="EMBL" id="KIA95081.1"/>
    </source>
</evidence>
<feature type="chain" id="PRO_5002129942" evidence="1">
    <location>
        <begin position="25"/>
        <end position="324"/>
    </location>
</feature>
<protein>
    <submittedName>
        <fullName evidence="3">Large multifunctional protein-glycosyl hydrolase</fullName>
    </submittedName>
</protein>
<dbReference type="Proteomes" id="UP000031246">
    <property type="component" value="Unassembled WGS sequence"/>
</dbReference>
<dbReference type="OrthoDB" id="190957at2"/>
<evidence type="ECO:0000313" key="4">
    <source>
        <dbReference type="Proteomes" id="UP000031246"/>
    </source>
</evidence>
<sequence>MRKKICLLGLGCLLIAGLSEKTFASAPVKADYNRLVAEPAALIGRWDITVDVNGRQAPSWLEVKLSGTKTLVGYFVSVAGSARPVSEVKFDGKSFRFEIPPQWESGTANLVMEGELTDAGISGTMTECDGKKYSWKGVKAPYLKRTTAPAWGKAVNLFNGKDLTGWKASGQNQWIVKDGILTSPKAGSNLITEQKYNDFKLHVEFRYPKGGNSGVYLRGRYEVQIEDSKKDAHPNSVLFGGVYGFLAANEMATLGPDEWQSYDITLVGRLVTVVANGKTIISNQEIPGITGGALDSNEGEPGPIYLQGDHMPIEYRKIVITPAK</sequence>